<reference evidence="3" key="1">
    <citation type="submission" date="2023-09" db="EMBL/GenBank/DDBJ databases">
        <title>Paucibacter sp. APW11 Genome sequencing and assembly.</title>
        <authorList>
            <person name="Kim I."/>
        </authorList>
    </citation>
    <scope>NUCLEOTIDE SEQUENCE</scope>
    <source>
        <strain evidence="3">APW11</strain>
    </source>
</reference>
<evidence type="ECO:0000313" key="3">
    <source>
        <dbReference type="EMBL" id="MDT8997711.1"/>
    </source>
</evidence>
<proteinExistence type="predicted"/>
<keyword evidence="1" id="KW-0472">Membrane</keyword>
<gene>
    <name evidence="3" type="ORF">RQP53_00315</name>
</gene>
<keyword evidence="1" id="KW-1133">Transmembrane helix</keyword>
<feature type="transmembrane region" description="Helical" evidence="1">
    <location>
        <begin position="35"/>
        <end position="68"/>
    </location>
</feature>
<accession>A0ABU3P558</accession>
<dbReference type="EMBL" id="JAVXZY010000001">
    <property type="protein sequence ID" value="MDT8997711.1"/>
    <property type="molecule type" value="Genomic_DNA"/>
</dbReference>
<comment type="caution">
    <text evidence="3">The sequence shown here is derived from an EMBL/GenBank/DDBJ whole genome shotgun (WGS) entry which is preliminary data.</text>
</comment>
<keyword evidence="1" id="KW-0812">Transmembrane</keyword>
<protein>
    <submittedName>
        <fullName evidence="3">Glycine zipper 2TM domain-containing protein</fullName>
    </submittedName>
</protein>
<dbReference type="Proteomes" id="UP001246372">
    <property type="component" value="Unassembled WGS sequence"/>
</dbReference>
<evidence type="ECO:0000313" key="4">
    <source>
        <dbReference type="Proteomes" id="UP001246372"/>
    </source>
</evidence>
<feature type="domain" description="Glycine zipper 2TM" evidence="2">
    <location>
        <begin position="36"/>
        <end position="71"/>
    </location>
</feature>
<evidence type="ECO:0000256" key="1">
    <source>
        <dbReference type="SAM" id="Phobius"/>
    </source>
</evidence>
<dbReference type="RefSeq" id="WP_315647929.1">
    <property type="nucleotide sequence ID" value="NZ_JAVXZY010000001.1"/>
</dbReference>
<keyword evidence="4" id="KW-1185">Reference proteome</keyword>
<organism evidence="3 4">
    <name type="scientific">Roseateles aquae</name>
    <dbReference type="NCBI Taxonomy" id="3077235"/>
    <lineage>
        <taxon>Bacteria</taxon>
        <taxon>Pseudomonadati</taxon>
        <taxon>Pseudomonadota</taxon>
        <taxon>Betaproteobacteria</taxon>
        <taxon>Burkholderiales</taxon>
        <taxon>Sphaerotilaceae</taxon>
        <taxon>Roseateles</taxon>
    </lineage>
</organism>
<name>A0ABU3P558_9BURK</name>
<dbReference type="Pfam" id="PF05433">
    <property type="entry name" value="Rick_17kDa_Anti"/>
    <property type="match status" value="1"/>
</dbReference>
<evidence type="ECO:0000259" key="2">
    <source>
        <dbReference type="Pfam" id="PF05433"/>
    </source>
</evidence>
<dbReference type="InterPro" id="IPR008816">
    <property type="entry name" value="Gly_zipper_2TM_dom"/>
</dbReference>
<sequence>MNTSNDSSRGAIAGLLLSLALLSACSNMSRRDRDVAVGAGVGALGGAVLTGGSTVGTVGGAAVGAVIANEADKDKRKRREKDE</sequence>